<dbReference type="GeneID" id="30072736"/>
<dbReference type="Proteomes" id="UP000009096">
    <property type="component" value="Chromosome 2"/>
</dbReference>
<dbReference type="RefSeq" id="XP_018751957.1">
    <property type="nucleotide sequence ID" value="XM_018905086.1"/>
</dbReference>
<dbReference type="VEuPathDB" id="FungiDB:FVEG_15860"/>
<dbReference type="EMBL" id="CM000579">
    <property type="protein sequence ID" value="EWG45766.1"/>
    <property type="molecule type" value="Genomic_DNA"/>
</dbReference>
<proteinExistence type="predicted"/>
<keyword evidence="2" id="KW-1185">Reference proteome</keyword>
<dbReference type="EMBL" id="DS022248">
    <property type="protein sequence ID" value="EWG45766.1"/>
    <property type="molecule type" value="Genomic_DNA"/>
</dbReference>
<evidence type="ECO:0000313" key="2">
    <source>
        <dbReference type="Proteomes" id="UP000009096"/>
    </source>
</evidence>
<gene>
    <name evidence="1" type="ORF">FVEG_15860</name>
</gene>
<dbReference type="PANTHER" id="PTHR42110">
    <property type="entry name" value="L-ASPARAGINASE, PUTATIVE (AFU_ORTHOLOGUE AFUA_3G11890)-RELATED"/>
    <property type="match status" value="1"/>
</dbReference>
<dbReference type="KEGG" id="fvr:FVEG_15860"/>
<protein>
    <recommendedName>
        <fullName evidence="3">Asparaginase</fullName>
    </recommendedName>
</protein>
<dbReference type="Pfam" id="PF06089">
    <property type="entry name" value="Asparaginase_II"/>
    <property type="match status" value="1"/>
</dbReference>
<dbReference type="AlphaFoldDB" id="W7M454"/>
<reference evidence="1 2" key="1">
    <citation type="journal article" date="2010" name="Nature">
        <title>Comparative genomics reveals mobile pathogenicity chromosomes in Fusarium.</title>
        <authorList>
            <person name="Ma L.J."/>
            <person name="van der Does H.C."/>
            <person name="Borkovich K.A."/>
            <person name="Coleman J.J."/>
            <person name="Daboussi M.J."/>
            <person name="Di Pietro A."/>
            <person name="Dufresne M."/>
            <person name="Freitag M."/>
            <person name="Grabherr M."/>
            <person name="Henrissat B."/>
            <person name="Houterman P.M."/>
            <person name="Kang S."/>
            <person name="Shim W.B."/>
            <person name="Woloshuk C."/>
            <person name="Xie X."/>
            <person name="Xu J.R."/>
            <person name="Antoniw J."/>
            <person name="Baker S.E."/>
            <person name="Bluhm B.H."/>
            <person name="Breakspear A."/>
            <person name="Brown D.W."/>
            <person name="Butchko R.A."/>
            <person name="Chapman S."/>
            <person name="Coulson R."/>
            <person name="Coutinho P.M."/>
            <person name="Danchin E.G."/>
            <person name="Diener A."/>
            <person name="Gale L.R."/>
            <person name="Gardiner D.M."/>
            <person name="Goff S."/>
            <person name="Hammond-Kosack K.E."/>
            <person name="Hilburn K."/>
            <person name="Hua-Van A."/>
            <person name="Jonkers W."/>
            <person name="Kazan K."/>
            <person name="Kodira C.D."/>
            <person name="Koehrsen M."/>
            <person name="Kumar L."/>
            <person name="Lee Y.H."/>
            <person name="Li L."/>
            <person name="Manners J.M."/>
            <person name="Miranda-Saavedra D."/>
            <person name="Mukherjee M."/>
            <person name="Park G."/>
            <person name="Park J."/>
            <person name="Park S.Y."/>
            <person name="Proctor R.H."/>
            <person name="Regev A."/>
            <person name="Ruiz-Roldan M.C."/>
            <person name="Sain D."/>
            <person name="Sakthikumar S."/>
            <person name="Sykes S."/>
            <person name="Schwartz D.C."/>
            <person name="Turgeon B.G."/>
            <person name="Wapinski I."/>
            <person name="Yoder O."/>
            <person name="Young S."/>
            <person name="Zeng Q."/>
            <person name="Zhou S."/>
            <person name="Galagan J."/>
            <person name="Cuomo C.A."/>
            <person name="Kistler H.C."/>
            <person name="Rep M."/>
        </authorList>
    </citation>
    <scope>NUCLEOTIDE SEQUENCE [LARGE SCALE GENOMIC DNA]</scope>
    <source>
        <strain evidence="2">M3125 / FGSC 7600</strain>
    </source>
</reference>
<dbReference type="PANTHER" id="PTHR42110:SF1">
    <property type="entry name" value="L-ASPARAGINASE, PUTATIVE (AFU_ORTHOLOGUE AFUA_3G11890)-RELATED"/>
    <property type="match status" value="1"/>
</dbReference>
<sequence>MHGMGLVDELQSFGTEGNILFSAGNRSRVTHSRSTAKPSEAVAVIETGTVDKFGFGDTDLALMCASHSREDFHITRTKNMLSKIEAEGGRPAVSEEVNSEWIKTRFVPTGICNNCSGKHVAMMAGAEALGAGAKDCHLPDYPMQLKVKRFVNDLTYDPK</sequence>
<organism evidence="1 2">
    <name type="scientific">Gibberella moniliformis (strain M3125 / FGSC 7600)</name>
    <name type="common">Maize ear and stalk rot fungus</name>
    <name type="synonym">Fusarium verticillioides</name>
    <dbReference type="NCBI Taxonomy" id="334819"/>
    <lineage>
        <taxon>Eukaryota</taxon>
        <taxon>Fungi</taxon>
        <taxon>Dikarya</taxon>
        <taxon>Ascomycota</taxon>
        <taxon>Pezizomycotina</taxon>
        <taxon>Sordariomycetes</taxon>
        <taxon>Hypocreomycetidae</taxon>
        <taxon>Hypocreales</taxon>
        <taxon>Nectriaceae</taxon>
        <taxon>Fusarium</taxon>
        <taxon>Fusarium fujikuroi species complex</taxon>
    </lineage>
</organism>
<evidence type="ECO:0008006" key="3">
    <source>
        <dbReference type="Google" id="ProtNLM"/>
    </source>
</evidence>
<evidence type="ECO:0000313" key="1">
    <source>
        <dbReference type="EMBL" id="EWG45766.1"/>
    </source>
</evidence>
<accession>W7M454</accession>
<name>W7M454_GIBM7</name>
<dbReference type="InterPro" id="IPR010349">
    <property type="entry name" value="Asparaginase_II"/>
</dbReference>